<dbReference type="InterPro" id="IPR000719">
    <property type="entry name" value="Prot_kinase_dom"/>
</dbReference>
<evidence type="ECO:0000259" key="8">
    <source>
        <dbReference type="PROSITE" id="PS50011"/>
    </source>
</evidence>
<feature type="binding site" evidence="5">
    <location>
        <position position="58"/>
    </location>
    <ligand>
        <name>ATP</name>
        <dbReference type="ChEBI" id="CHEBI:30616"/>
    </ligand>
</feature>
<dbReference type="Gene3D" id="1.10.510.10">
    <property type="entry name" value="Transferase(Phosphotransferase) domain 1"/>
    <property type="match status" value="1"/>
</dbReference>
<dbReference type="PROSITE" id="PS50011">
    <property type="entry name" value="PROTEIN_KINASE_DOM"/>
    <property type="match status" value="1"/>
</dbReference>
<dbReference type="Gene3D" id="1.25.40.620">
    <property type="match status" value="1"/>
</dbReference>
<keyword evidence="7" id="KW-0472">Membrane</keyword>
<feature type="region of interest" description="Disordered" evidence="6">
    <location>
        <begin position="363"/>
        <end position="383"/>
    </location>
</feature>
<dbReference type="Gene3D" id="1.10.10.1770">
    <property type="entry name" value="Gun4-like"/>
    <property type="match status" value="1"/>
</dbReference>
<evidence type="ECO:0000256" key="5">
    <source>
        <dbReference type="PROSITE-ProRule" id="PRU10141"/>
    </source>
</evidence>
<dbReference type="RefSeq" id="WP_413271612.1">
    <property type="nucleotide sequence ID" value="NZ_JBHFNQ010000126.1"/>
</dbReference>
<dbReference type="InterPro" id="IPR037215">
    <property type="entry name" value="GUN4-like_sf"/>
</dbReference>
<feature type="transmembrane region" description="Helical" evidence="7">
    <location>
        <begin position="334"/>
        <end position="352"/>
    </location>
</feature>
<dbReference type="PROSITE" id="PS00107">
    <property type="entry name" value="PROTEIN_KINASE_ATP"/>
    <property type="match status" value="1"/>
</dbReference>
<keyword evidence="2 5" id="KW-0547">Nucleotide-binding</keyword>
<evidence type="ECO:0000256" key="1">
    <source>
        <dbReference type="ARBA" id="ARBA00022679"/>
    </source>
</evidence>
<dbReference type="SUPFAM" id="SSF56112">
    <property type="entry name" value="Protein kinase-like (PK-like)"/>
    <property type="match status" value="1"/>
</dbReference>
<keyword evidence="4 5" id="KW-0067">ATP-binding</keyword>
<accession>A0ABV4X6W7</accession>
<dbReference type="EMBL" id="JBHFNQ010000126">
    <property type="protein sequence ID" value="MFB2878542.1"/>
    <property type="molecule type" value="Genomic_DNA"/>
</dbReference>
<dbReference type="PANTHER" id="PTHR43289">
    <property type="entry name" value="MITOGEN-ACTIVATED PROTEIN KINASE KINASE KINASE 20-RELATED"/>
    <property type="match status" value="1"/>
</dbReference>
<dbReference type="InterPro" id="IPR017441">
    <property type="entry name" value="Protein_kinase_ATP_BS"/>
</dbReference>
<dbReference type="InterPro" id="IPR008629">
    <property type="entry name" value="GUN4-like"/>
</dbReference>
<dbReference type="PANTHER" id="PTHR43289:SF34">
    <property type="entry name" value="SERINE_THREONINE-PROTEIN KINASE YBDM-RELATED"/>
    <property type="match status" value="1"/>
</dbReference>
<keyword evidence="7" id="KW-1133">Transmembrane helix</keyword>
<gene>
    <name evidence="9" type="ORF">ACE1CC_16955</name>
</gene>
<evidence type="ECO:0000313" key="9">
    <source>
        <dbReference type="EMBL" id="MFB2878542.1"/>
    </source>
</evidence>
<dbReference type="Pfam" id="PF00069">
    <property type="entry name" value="Pkinase"/>
    <property type="match status" value="1"/>
</dbReference>
<keyword evidence="7" id="KW-0812">Transmembrane</keyword>
<evidence type="ECO:0000256" key="3">
    <source>
        <dbReference type="ARBA" id="ARBA00022777"/>
    </source>
</evidence>
<evidence type="ECO:0000313" key="10">
    <source>
        <dbReference type="Proteomes" id="UP001576774"/>
    </source>
</evidence>
<dbReference type="CDD" id="cd14014">
    <property type="entry name" value="STKc_PknB_like"/>
    <property type="match status" value="1"/>
</dbReference>
<evidence type="ECO:0000256" key="4">
    <source>
        <dbReference type="ARBA" id="ARBA00022840"/>
    </source>
</evidence>
<keyword evidence="1" id="KW-0808">Transferase</keyword>
<dbReference type="CDD" id="cd16383">
    <property type="entry name" value="GUN4"/>
    <property type="match status" value="1"/>
</dbReference>
<feature type="compositionally biased region" description="Polar residues" evidence="6">
    <location>
        <begin position="363"/>
        <end position="376"/>
    </location>
</feature>
<name>A0ABV4X6W7_9CYAN</name>
<sequence length="544" mass="62625">MPNLISLNAFSNYSNMSYWVSGKTLHNGEYTIEKLLGEGGFGITYQARDKTGQKVVIKTLNNQVQRRPDFDTFQRRFIDEAEKLKKCQHNNIVKFYNLIQEGQLWCIVMEYIDGENLATIVMREGVLREADALNYVQQIGNALTVTHKQRILHRDVKPKNIILRRNKSEVVLIDFGIAREFNPNQMNSHTQFVSDGYAPIEQYFRRHKPGDYTDVYALAATLYVLLTGYLQKGKILCDRLPRAIDRDDNLKNSKPDPLVAPNKINPNISSRVNNAILSGMAIQPDQRPQTVQKWLKLLQPNSNLSQMATLHIPGIKPIYHNAVTNFTKINNQSSLLPVGAVFFFILIIYIYFPHLSFNPLSRPSQPPSYQSDPTESPSKRAKFREDSPIQEISINPVQIDYSLLEKLLASQKFRDADNETLQIMLLLVNRQKKAWFDIEDINNIPCSDLRKINKLWIKYSNGRFGFSVQKNEWIEVGGKRGIHNVKIANNFGSRVGWYMNNKWYHNIIYKLSAPSGHLPFKVTSRVWEFGPPHIAKRLESCNID</sequence>
<feature type="domain" description="Protein kinase" evidence="8">
    <location>
        <begin position="30"/>
        <end position="304"/>
    </location>
</feature>
<evidence type="ECO:0000256" key="2">
    <source>
        <dbReference type="ARBA" id="ARBA00022741"/>
    </source>
</evidence>
<comment type="caution">
    <text evidence="9">The sequence shown here is derived from an EMBL/GenBank/DDBJ whole genome shotgun (WGS) entry which is preliminary data.</text>
</comment>
<reference evidence="9 10" key="1">
    <citation type="submission" date="2024-09" db="EMBL/GenBank/DDBJ databases">
        <title>Floridaenema gen nov. (Aerosakkonemataceae, Aerosakkonematales ord. nov., Cyanobacteria) from benthic tropical and subtropical fresh waters, with the description of four new species.</title>
        <authorList>
            <person name="Moretto J.A."/>
            <person name="Berthold D.E."/>
            <person name="Lefler F.W."/>
            <person name="Huang I.-S."/>
            <person name="Laughinghouse H. IV."/>
        </authorList>
    </citation>
    <scope>NUCLEOTIDE SEQUENCE [LARGE SCALE GENOMIC DNA]</scope>
    <source>
        <strain evidence="9 10">BLCC-F46</strain>
    </source>
</reference>
<dbReference type="InterPro" id="IPR011009">
    <property type="entry name" value="Kinase-like_dom_sf"/>
</dbReference>
<keyword evidence="3 9" id="KW-0418">Kinase</keyword>
<protein>
    <submittedName>
        <fullName evidence="9">Serine/threonine-protein kinase</fullName>
    </submittedName>
</protein>
<dbReference type="SMART" id="SM00220">
    <property type="entry name" value="S_TKc"/>
    <property type="match status" value="1"/>
</dbReference>
<dbReference type="GO" id="GO:0016301">
    <property type="term" value="F:kinase activity"/>
    <property type="evidence" value="ECO:0007669"/>
    <property type="project" value="UniProtKB-KW"/>
</dbReference>
<proteinExistence type="predicted"/>
<organism evidence="9 10">
    <name type="scientific">Floridaenema aerugineum BLCC-F46</name>
    <dbReference type="NCBI Taxonomy" id="3153654"/>
    <lineage>
        <taxon>Bacteria</taxon>
        <taxon>Bacillati</taxon>
        <taxon>Cyanobacteriota</taxon>
        <taxon>Cyanophyceae</taxon>
        <taxon>Oscillatoriophycideae</taxon>
        <taxon>Aerosakkonematales</taxon>
        <taxon>Aerosakkonemataceae</taxon>
        <taxon>Floridanema</taxon>
        <taxon>Floridanema aerugineum</taxon>
    </lineage>
</organism>
<evidence type="ECO:0000256" key="7">
    <source>
        <dbReference type="SAM" id="Phobius"/>
    </source>
</evidence>
<dbReference type="Proteomes" id="UP001576774">
    <property type="component" value="Unassembled WGS sequence"/>
</dbReference>
<dbReference type="PROSITE" id="PS00108">
    <property type="entry name" value="PROTEIN_KINASE_ST"/>
    <property type="match status" value="1"/>
</dbReference>
<dbReference type="Pfam" id="PF05419">
    <property type="entry name" value="GUN4"/>
    <property type="match status" value="1"/>
</dbReference>
<dbReference type="SUPFAM" id="SSF140869">
    <property type="entry name" value="GUN4-like"/>
    <property type="match status" value="1"/>
</dbReference>
<keyword evidence="10" id="KW-1185">Reference proteome</keyword>
<evidence type="ECO:0000256" key="6">
    <source>
        <dbReference type="SAM" id="MobiDB-lite"/>
    </source>
</evidence>
<dbReference type="InterPro" id="IPR008271">
    <property type="entry name" value="Ser/Thr_kinase_AS"/>
</dbReference>